<dbReference type="STRING" id="283909.R7UEE3"/>
<protein>
    <recommendedName>
        <fullName evidence="3">Phosducin domain-containing protein</fullName>
    </recommendedName>
</protein>
<reference evidence="6" key="1">
    <citation type="submission" date="2012-12" db="EMBL/GenBank/DDBJ databases">
        <authorList>
            <person name="Hellsten U."/>
            <person name="Grimwood J."/>
            <person name="Chapman J.A."/>
            <person name="Shapiro H."/>
            <person name="Aerts A."/>
            <person name="Otillar R.P."/>
            <person name="Terry A.Y."/>
            <person name="Boore J.L."/>
            <person name="Simakov O."/>
            <person name="Marletaz F."/>
            <person name="Cho S.-J."/>
            <person name="Edsinger-Gonzales E."/>
            <person name="Havlak P."/>
            <person name="Kuo D.-H."/>
            <person name="Larsson T."/>
            <person name="Lv J."/>
            <person name="Arendt D."/>
            <person name="Savage R."/>
            <person name="Osoegawa K."/>
            <person name="de Jong P."/>
            <person name="Lindberg D.R."/>
            <person name="Seaver E.C."/>
            <person name="Weisblat D.A."/>
            <person name="Putnam N.H."/>
            <person name="Grigoriev I.V."/>
            <person name="Rokhsar D.S."/>
        </authorList>
    </citation>
    <scope>NUCLEOTIDE SEQUENCE</scope>
    <source>
        <strain evidence="6">I ESC-2004</strain>
    </source>
</reference>
<dbReference type="Gene3D" id="3.40.30.10">
    <property type="entry name" value="Glutaredoxin"/>
    <property type="match status" value="1"/>
</dbReference>
<dbReference type="InterPro" id="IPR036249">
    <property type="entry name" value="Thioredoxin-like_sf"/>
</dbReference>
<proteinExistence type="inferred from homology"/>
<dbReference type="FunCoup" id="R7UEE3">
    <property type="interactions" value="1555"/>
</dbReference>
<evidence type="ECO:0000313" key="6">
    <source>
        <dbReference type="Proteomes" id="UP000014760"/>
    </source>
</evidence>
<dbReference type="SUPFAM" id="SSF52833">
    <property type="entry name" value="Thioredoxin-like"/>
    <property type="match status" value="1"/>
</dbReference>
<reference evidence="5" key="3">
    <citation type="submission" date="2015-06" db="UniProtKB">
        <authorList>
            <consortium name="EnsemblMetazoa"/>
        </authorList>
    </citation>
    <scope>IDENTIFICATION</scope>
</reference>
<organism evidence="4">
    <name type="scientific">Capitella teleta</name>
    <name type="common">Polychaete worm</name>
    <dbReference type="NCBI Taxonomy" id="283909"/>
    <lineage>
        <taxon>Eukaryota</taxon>
        <taxon>Metazoa</taxon>
        <taxon>Spiralia</taxon>
        <taxon>Lophotrochozoa</taxon>
        <taxon>Annelida</taxon>
        <taxon>Polychaeta</taxon>
        <taxon>Sedentaria</taxon>
        <taxon>Scolecida</taxon>
        <taxon>Capitellidae</taxon>
        <taxon>Capitella</taxon>
    </lineage>
</organism>
<dbReference type="Proteomes" id="UP000014760">
    <property type="component" value="Unassembled WGS sequence"/>
</dbReference>
<name>R7UEE3_CAPTE</name>
<dbReference type="Pfam" id="PF02114">
    <property type="entry name" value="Phosducin"/>
    <property type="match status" value="1"/>
</dbReference>
<keyword evidence="6" id="KW-1185">Reference proteome</keyword>
<evidence type="ECO:0000256" key="1">
    <source>
        <dbReference type="ARBA" id="ARBA00009686"/>
    </source>
</evidence>
<accession>R7UEE3</accession>
<dbReference type="PANTHER" id="PTHR45809:SF3">
    <property type="entry name" value="VIRAL IAP-ASSOCIATED FACTOR HOMOLOG"/>
    <property type="match status" value="1"/>
</dbReference>
<evidence type="ECO:0000313" key="5">
    <source>
        <dbReference type="EnsemblMetazoa" id="CapteP102698"/>
    </source>
</evidence>
<dbReference type="OrthoDB" id="45518at2759"/>
<dbReference type="CDD" id="cd02988">
    <property type="entry name" value="Phd_like_VIAF"/>
    <property type="match status" value="1"/>
</dbReference>
<evidence type="ECO:0000259" key="3">
    <source>
        <dbReference type="Pfam" id="PF02114"/>
    </source>
</evidence>
<dbReference type="EMBL" id="AMQN01023983">
    <property type="status" value="NOT_ANNOTATED_CDS"/>
    <property type="molecule type" value="Genomic_DNA"/>
</dbReference>
<dbReference type="InterPro" id="IPR024253">
    <property type="entry name" value="Phosducin_thioredoxin-like_dom"/>
</dbReference>
<feature type="coiled-coil region" evidence="2">
    <location>
        <begin position="49"/>
        <end position="76"/>
    </location>
</feature>
<feature type="domain" description="Phosducin" evidence="3">
    <location>
        <begin position="36"/>
        <end position="205"/>
    </location>
</feature>
<dbReference type="GO" id="GO:0006457">
    <property type="term" value="P:protein folding"/>
    <property type="evidence" value="ECO:0007669"/>
    <property type="project" value="TreeGrafter"/>
</dbReference>
<dbReference type="InterPro" id="IPR051498">
    <property type="entry name" value="Phosducin-like_chap/apop_reg"/>
</dbReference>
<keyword evidence="2" id="KW-0175">Coiled coil</keyword>
<feature type="non-terminal residue" evidence="4">
    <location>
        <position position="1"/>
    </location>
</feature>
<dbReference type="PANTHER" id="PTHR45809">
    <property type="entry name" value="VIRAL IAP-ASSOCIATED FACTOR HOMOLOG"/>
    <property type="match status" value="1"/>
</dbReference>
<sequence>DPNADTEWNDVLRSKGILPPKEEKEITEEDLVRMVEQTIDQKSKGKEMGDMDLDELNDLEDDVDEEEERIFEAYRRQRMQELKQAQSLAKFGDIKEISKSDWITEVNKAGEGIWVVVHIYQQGIPMCSLMNNYLAQLARKFPQTKFLKGVASTCIPNYPDKNLPTIFVYFEDNMKKQWIGAPTFGGMNLKQDELEWMLGQIGAVPTTLEENPRKEVKDVMTSGIRSAVEEDSDDGYE</sequence>
<dbReference type="AlphaFoldDB" id="R7UEE3"/>
<evidence type="ECO:0000313" key="4">
    <source>
        <dbReference type="EMBL" id="ELU04436.1"/>
    </source>
</evidence>
<dbReference type="HOGENOM" id="CLU_072604_0_0_1"/>
<dbReference type="GO" id="GO:0005737">
    <property type="term" value="C:cytoplasm"/>
    <property type="evidence" value="ECO:0007669"/>
    <property type="project" value="TreeGrafter"/>
</dbReference>
<reference evidence="4 6" key="2">
    <citation type="journal article" date="2013" name="Nature">
        <title>Insights into bilaterian evolution from three spiralian genomes.</title>
        <authorList>
            <person name="Simakov O."/>
            <person name="Marletaz F."/>
            <person name="Cho S.J."/>
            <person name="Edsinger-Gonzales E."/>
            <person name="Havlak P."/>
            <person name="Hellsten U."/>
            <person name="Kuo D.H."/>
            <person name="Larsson T."/>
            <person name="Lv J."/>
            <person name="Arendt D."/>
            <person name="Savage R."/>
            <person name="Osoegawa K."/>
            <person name="de Jong P."/>
            <person name="Grimwood J."/>
            <person name="Chapman J.A."/>
            <person name="Shapiro H."/>
            <person name="Aerts A."/>
            <person name="Otillar R.P."/>
            <person name="Terry A.Y."/>
            <person name="Boore J.L."/>
            <person name="Grigoriev I.V."/>
            <person name="Lindberg D.R."/>
            <person name="Seaver E.C."/>
            <person name="Weisblat D.A."/>
            <person name="Putnam N.H."/>
            <person name="Rokhsar D.S."/>
        </authorList>
    </citation>
    <scope>NUCLEOTIDE SEQUENCE</scope>
    <source>
        <strain evidence="4 6">I ESC-2004</strain>
    </source>
</reference>
<dbReference type="EMBL" id="KB302321">
    <property type="protein sequence ID" value="ELU04436.1"/>
    <property type="molecule type" value="Genomic_DNA"/>
</dbReference>
<gene>
    <name evidence="4" type="ORF">CAPTEDRAFT_102698</name>
</gene>
<comment type="similarity">
    <text evidence="1">Belongs to the phosducin family.</text>
</comment>
<dbReference type="EnsemblMetazoa" id="CapteT102698">
    <property type="protein sequence ID" value="CapteP102698"/>
    <property type="gene ID" value="CapteG102698"/>
</dbReference>
<evidence type="ECO:0000256" key="2">
    <source>
        <dbReference type="SAM" id="Coils"/>
    </source>
</evidence>